<dbReference type="Proteomes" id="UP000887562">
    <property type="component" value="Unplaced"/>
</dbReference>
<dbReference type="InterPro" id="IPR037138">
    <property type="entry name" value="His_deacetylse_dom_sf"/>
</dbReference>
<keyword evidence="10" id="KW-1185">Reference proteome</keyword>
<dbReference type="InterPro" id="IPR000286">
    <property type="entry name" value="HDACs"/>
</dbReference>
<dbReference type="PROSITE" id="PS50092">
    <property type="entry name" value="TSP1"/>
    <property type="match status" value="1"/>
</dbReference>
<dbReference type="Gene3D" id="3.40.800.20">
    <property type="entry name" value="Histone deacetylase domain"/>
    <property type="match status" value="1"/>
</dbReference>
<reference evidence="11" key="1">
    <citation type="submission" date="2022-11" db="UniProtKB">
        <authorList>
            <consortium name="WormBaseParasite"/>
        </authorList>
    </citation>
    <scope>IDENTIFICATION</scope>
</reference>
<evidence type="ECO:0000313" key="11">
    <source>
        <dbReference type="WBParaSite" id="maker-E.canG7_contigs_4839-snap-gene-0.12-mRNA-1"/>
    </source>
</evidence>
<feature type="disulfide bond" evidence="6">
    <location>
        <begin position="930"/>
        <end position="939"/>
    </location>
</feature>
<dbReference type="PROSITE" id="PS50026">
    <property type="entry name" value="EGF_3"/>
    <property type="match status" value="1"/>
</dbReference>
<keyword evidence="5" id="KW-0156">Chromatin regulator</keyword>
<dbReference type="InterPro" id="IPR023801">
    <property type="entry name" value="His_deacetylse_dom"/>
</dbReference>
<dbReference type="PANTHER" id="PTHR10625:SF10">
    <property type="entry name" value="HISTONE DEACETYLASE HDAC1"/>
    <property type="match status" value="1"/>
</dbReference>
<keyword evidence="8" id="KW-0472">Membrane</keyword>
<keyword evidence="3" id="KW-0678">Repressor</keyword>
<dbReference type="Pfam" id="PF00850">
    <property type="entry name" value="Hist_deacetyl"/>
    <property type="match status" value="1"/>
</dbReference>
<dbReference type="SMART" id="SM00181">
    <property type="entry name" value="EGF"/>
    <property type="match status" value="3"/>
</dbReference>
<protein>
    <recommendedName>
        <fullName evidence="2">histone deacetylase</fullName>
        <ecNumber evidence="2">3.5.1.98</ecNumber>
    </recommendedName>
</protein>
<keyword evidence="8" id="KW-1133">Transmembrane helix</keyword>
<dbReference type="Gene3D" id="2.20.100.10">
    <property type="entry name" value="Thrombospondin type-1 (TSP1) repeat"/>
    <property type="match status" value="1"/>
</dbReference>
<feature type="disulfide bond" evidence="6">
    <location>
        <begin position="907"/>
        <end position="917"/>
    </location>
</feature>
<evidence type="ECO:0000313" key="10">
    <source>
        <dbReference type="Proteomes" id="UP000887562"/>
    </source>
</evidence>
<dbReference type="SMART" id="SM00209">
    <property type="entry name" value="TSP1"/>
    <property type="match status" value="1"/>
</dbReference>
<proteinExistence type="inferred from homology"/>
<dbReference type="PRINTS" id="PR01270">
    <property type="entry name" value="HDASUPER"/>
</dbReference>
<sequence>MFYCTAARARTAQSIAQSMDPAVDKKVCYYYDDCPVFDGLFEFCQLSAGGSVAGAVKLNKQQTDIAINWGGGLHHAKKSEASGFCYVNDIVMGILELLKYHQRVLYVDIDIHHGDGVEEAFYTTDRVMTVSFHKYGEYFPGTGDLKDIGAGRGKHYAVNCPLRDGMDDECYEKIFKPVVSKVMETFRPGAAVLQCGADSLSGDRLGCFNLSLKGHGKCVEFLRSFPIPLLMLGGGGYTIRNVARCWTYETSIALNTEVPNDLPYNDYYEYFGPDFKLHISPSNMTNLNTPDYIERIKNKLFENLRMLPHAPSVQMVDVPPDTIDVEEQEKEAIENEDPDKRISIMASDKAVHRDNEFYDSGEEDGVGVQVAPKGIKTAKDVHSFRNQAKRARIEESGKGDVASMDTEESAEADKARTGGDKETVNTGATLADSNTTASYIAHTTRQYYIGCHWHLLCTERSTDYTRALIKQTMQIHHLYLSCYILLCQAQQKDSNLDFLTPNRDEITNFFFPHFTPYCDMMDLVLRASEFGFPSYLRRTQVLPDSLAFNIPSEMLLNPVGPIEFHIPTYVKNLIQLAMVKSERIFTQENLMESTKHVWLNSIRPANFQNFIHPRALRLLIYDEMAMMDAEKTARAGTINVALVNSYSYPANSTQNIPLSILAMSGWRLLFWTAVSQMPNFYHTLYQHKIEDYVTSIRAPSRLDELSSTFLFHLCAQMRQDKSLLETDIPGGFCPNPCATSPCLTLPHTAGQQCHLTGRGLFMNDFGCECLPGFKWAAAVTESKEEAEETEVRTPLSDEIGACVAIDVCESYCDPLGTRRCDVIPGTSTAICLCKLTSMGPTCSAQRDPCIELSDKEMMPGNMACNTGQGGLCIPTLGSDFYECRCASSWTKDTGLDFDNCLGLKDKCASEVCVRGDCISSADGSNMICLCPEEAYGERCENLRGNWGQWSPWSACSPACGNKKIRYRERVRGCLHGDTCRGGRRRQVEACPENLPCPDELVMLGLGPEALAQQDMLQGEEAQTNFDLQQAYALKRRRYSMLTQVLKFVFLLLCAFAIVSTTIMFAYAVLY</sequence>
<feature type="region of interest" description="Disordered" evidence="7">
    <location>
        <begin position="389"/>
        <end position="427"/>
    </location>
</feature>
<dbReference type="PRINTS" id="PR01271">
    <property type="entry name" value="HISDACETLASE"/>
</dbReference>
<dbReference type="PANTHER" id="PTHR10625">
    <property type="entry name" value="HISTONE DEACETYLASE HDAC1-RELATED"/>
    <property type="match status" value="1"/>
</dbReference>
<evidence type="ECO:0000256" key="2">
    <source>
        <dbReference type="ARBA" id="ARBA00012111"/>
    </source>
</evidence>
<dbReference type="SUPFAM" id="SSF82895">
    <property type="entry name" value="TSP-1 type 1 repeat"/>
    <property type="match status" value="1"/>
</dbReference>
<dbReference type="FunFam" id="3.40.800.20:FF:000045">
    <property type="entry name" value="Histone deacetylase"/>
    <property type="match status" value="1"/>
</dbReference>
<evidence type="ECO:0000256" key="6">
    <source>
        <dbReference type="PROSITE-ProRule" id="PRU00076"/>
    </source>
</evidence>
<dbReference type="AlphaFoldDB" id="A0A915EWJ0"/>
<dbReference type="GO" id="GO:0016581">
    <property type="term" value="C:NuRD complex"/>
    <property type="evidence" value="ECO:0007669"/>
    <property type="project" value="TreeGrafter"/>
</dbReference>
<dbReference type="InterPro" id="IPR036383">
    <property type="entry name" value="TSP1_rpt_sf"/>
</dbReference>
<dbReference type="InterPro" id="IPR000742">
    <property type="entry name" value="EGF"/>
</dbReference>
<dbReference type="SUPFAM" id="SSF52768">
    <property type="entry name" value="Arginase/deacetylase"/>
    <property type="match status" value="1"/>
</dbReference>
<name>A0A915EWJ0_9CEST</name>
<feature type="compositionally biased region" description="Basic and acidic residues" evidence="7">
    <location>
        <begin position="411"/>
        <end position="423"/>
    </location>
</feature>
<dbReference type="GO" id="GO:0031507">
    <property type="term" value="P:heterochromatin formation"/>
    <property type="evidence" value="ECO:0007669"/>
    <property type="project" value="TreeGrafter"/>
</dbReference>
<feature type="transmembrane region" description="Helical" evidence="8">
    <location>
        <begin position="1044"/>
        <end position="1069"/>
    </location>
</feature>
<accession>A0A915EWJ0</accession>
<dbReference type="EC" id="3.5.1.98" evidence="2"/>
<dbReference type="InterPro" id="IPR000884">
    <property type="entry name" value="TSP1_rpt"/>
</dbReference>
<keyword evidence="8" id="KW-0812">Transmembrane</keyword>
<dbReference type="InterPro" id="IPR023696">
    <property type="entry name" value="Ureohydrolase_dom_sf"/>
</dbReference>
<evidence type="ECO:0000256" key="4">
    <source>
        <dbReference type="ARBA" id="ARBA00022801"/>
    </source>
</evidence>
<comment type="similarity">
    <text evidence="1">Belongs to the histone deacetylase family. HD type 1 subfamily.</text>
</comment>
<evidence type="ECO:0000256" key="7">
    <source>
        <dbReference type="SAM" id="MobiDB-lite"/>
    </source>
</evidence>
<keyword evidence="4" id="KW-0378">Hydrolase</keyword>
<organism evidence="10 11">
    <name type="scientific">Echinococcus canadensis</name>
    <dbReference type="NCBI Taxonomy" id="519352"/>
    <lineage>
        <taxon>Eukaryota</taxon>
        <taxon>Metazoa</taxon>
        <taxon>Spiralia</taxon>
        <taxon>Lophotrochozoa</taxon>
        <taxon>Platyhelminthes</taxon>
        <taxon>Cestoda</taxon>
        <taxon>Eucestoda</taxon>
        <taxon>Cyclophyllidea</taxon>
        <taxon>Taeniidae</taxon>
        <taxon>Echinococcus</taxon>
        <taxon>Echinococcus canadensis group</taxon>
    </lineage>
</organism>
<evidence type="ECO:0000256" key="1">
    <source>
        <dbReference type="ARBA" id="ARBA00006457"/>
    </source>
</evidence>
<keyword evidence="6" id="KW-1015">Disulfide bond</keyword>
<dbReference type="GO" id="GO:0141221">
    <property type="term" value="F:histone deacetylase activity, hydrolytic mechanism"/>
    <property type="evidence" value="ECO:0007669"/>
    <property type="project" value="UniProtKB-EC"/>
</dbReference>
<dbReference type="InterPro" id="IPR003084">
    <property type="entry name" value="HDAC_I/II"/>
</dbReference>
<evidence type="ECO:0000256" key="5">
    <source>
        <dbReference type="ARBA" id="ARBA00022853"/>
    </source>
</evidence>
<feature type="domain" description="EGF-like" evidence="9">
    <location>
        <begin position="903"/>
        <end position="940"/>
    </location>
</feature>
<dbReference type="PROSITE" id="PS00022">
    <property type="entry name" value="EGF_1"/>
    <property type="match status" value="2"/>
</dbReference>
<comment type="caution">
    <text evidence="6">Lacks conserved residue(s) required for the propagation of feature annotation.</text>
</comment>
<evidence type="ECO:0000256" key="3">
    <source>
        <dbReference type="ARBA" id="ARBA00022491"/>
    </source>
</evidence>
<dbReference type="WBParaSite" id="maker-E.canG7_contigs_4839-snap-gene-0.12-mRNA-1">
    <property type="protein sequence ID" value="maker-E.canG7_contigs_4839-snap-gene-0.12-mRNA-1"/>
    <property type="gene ID" value="EcG7_06034"/>
</dbReference>
<keyword evidence="6" id="KW-0245">EGF-like domain</keyword>
<evidence type="ECO:0000256" key="8">
    <source>
        <dbReference type="SAM" id="Phobius"/>
    </source>
</evidence>
<evidence type="ECO:0000259" key="9">
    <source>
        <dbReference type="PROSITE" id="PS50026"/>
    </source>
</evidence>